<feature type="region of interest" description="Disordered" evidence="1">
    <location>
        <begin position="363"/>
        <end position="383"/>
    </location>
</feature>
<dbReference type="AlphaFoldDB" id="A0AAU8PFT4"/>
<accession>A0AAU8PFT4</accession>
<dbReference type="Pfam" id="PF01966">
    <property type="entry name" value="HD"/>
    <property type="match status" value="1"/>
</dbReference>
<dbReference type="CDD" id="cd00077">
    <property type="entry name" value="HDc"/>
    <property type="match status" value="1"/>
</dbReference>
<keyword evidence="4" id="KW-1185">Reference proteome</keyword>
<proteinExistence type="predicted"/>
<dbReference type="InterPro" id="IPR045509">
    <property type="entry name" value="HD_assoc_2"/>
</dbReference>
<gene>
    <name evidence="3" type="ordered locus">Desku_3391</name>
</gene>
<evidence type="ECO:0000313" key="3">
    <source>
        <dbReference type="EMBL" id="AEG16875.1"/>
    </source>
</evidence>
<evidence type="ECO:0000256" key="1">
    <source>
        <dbReference type="SAM" id="MobiDB-lite"/>
    </source>
</evidence>
<dbReference type="InterPro" id="IPR050135">
    <property type="entry name" value="dGTPase-like"/>
</dbReference>
<dbReference type="Pfam" id="PF19276">
    <property type="entry name" value="HD_assoc_2"/>
    <property type="match status" value="1"/>
</dbReference>
<dbReference type="Proteomes" id="UP000009229">
    <property type="component" value="Chromosome"/>
</dbReference>
<dbReference type="KEGG" id="dku:Desku_3391"/>
<dbReference type="Gene3D" id="1.10.3210.10">
    <property type="entry name" value="Hypothetical protein af1432"/>
    <property type="match status" value="1"/>
</dbReference>
<evidence type="ECO:0000313" key="4">
    <source>
        <dbReference type="Proteomes" id="UP000009229"/>
    </source>
</evidence>
<name>A0AAU8PFT4_DESK7</name>
<feature type="domain" description="HD/PDEase" evidence="2">
    <location>
        <begin position="50"/>
        <end position="182"/>
    </location>
</feature>
<dbReference type="InterPro" id="IPR006674">
    <property type="entry name" value="HD_domain"/>
</dbReference>
<dbReference type="GO" id="GO:0008832">
    <property type="term" value="F:dGTPase activity"/>
    <property type="evidence" value="ECO:0007669"/>
    <property type="project" value="TreeGrafter"/>
</dbReference>
<dbReference type="PANTHER" id="PTHR11373">
    <property type="entry name" value="DEOXYNUCLEOSIDE TRIPHOSPHATE TRIPHOSPHOHYDROLASE"/>
    <property type="match status" value="1"/>
</dbReference>
<dbReference type="PANTHER" id="PTHR11373:SF4">
    <property type="entry name" value="DEOXYNUCLEOSIDE TRIPHOSPHATE TRIPHOSPHOHYDROLASE SAMHD1"/>
    <property type="match status" value="1"/>
</dbReference>
<sequence>MKFPDKLFRDPVHGYIRLPEVLKPLVDTREFQRLKRIRHLGLSSVTYHGSEHTRFGHSLGVFHLFERLVAELEYKGHKFSDEEKVLGGCTALLHDIGHGPLSHVLEGVLTPGKKHEDWTQEIILGPTEIHCSLTIIDSHLPEKICQVLKGDPKWQLLTNIIKSQIDIDRMDYLLRDAIMTGSTYGRFDLPRLLSVLELNEQRNSLVVQYKGLMAAEQFVFARYYAYWQIYFHKTTRGIEKILHTLWARAKELYKHGFFSQGGVSPTLQPFLEEKWQPEDYLIIDDVDIWQALKSWQFSSDDILSDLSRRVLNRELFKPVSLPENPPFDLHEQCKQVVQTHGYNPKYYLLWDRASDVAYDYYTSQDEDDKSKPPILVRDSNGKPQDITKLSDPVRAIAGKRKVGFCIYVPDENCRNDIKKLIENATK</sequence>
<dbReference type="SUPFAM" id="SSF109604">
    <property type="entry name" value="HD-domain/PDEase-like"/>
    <property type="match status" value="1"/>
</dbReference>
<dbReference type="EMBL" id="CP002770">
    <property type="protein sequence ID" value="AEG16875.1"/>
    <property type="molecule type" value="Genomic_DNA"/>
</dbReference>
<dbReference type="InterPro" id="IPR003607">
    <property type="entry name" value="HD/PDEase_dom"/>
</dbReference>
<protein>
    <submittedName>
        <fullName evidence="3">Metal dependent phosphohydrolase</fullName>
    </submittedName>
</protein>
<organism evidence="3 4">
    <name type="scientific">Desulfofundulus kuznetsovii (strain DSM 6115 / VKM B-1805 / 17)</name>
    <name type="common">Desulfotomaculum kuznetsovii</name>
    <dbReference type="NCBI Taxonomy" id="760568"/>
    <lineage>
        <taxon>Bacteria</taxon>
        <taxon>Bacillati</taxon>
        <taxon>Bacillota</taxon>
        <taxon>Clostridia</taxon>
        <taxon>Eubacteriales</taxon>
        <taxon>Peptococcaceae</taxon>
        <taxon>Desulfofundulus</taxon>
    </lineage>
</organism>
<evidence type="ECO:0000259" key="2">
    <source>
        <dbReference type="SMART" id="SM00471"/>
    </source>
</evidence>
<reference evidence="4" key="1">
    <citation type="submission" date="2011-05" db="EMBL/GenBank/DDBJ databases">
        <title>Complete sequence of Desulfotomaculum kuznetsovii DSM 6115.</title>
        <authorList>
            <person name="Lucas S."/>
            <person name="Han J."/>
            <person name="Lapidus A."/>
            <person name="Cheng J.-F."/>
            <person name="Goodwin L."/>
            <person name="Pitluck S."/>
            <person name="Peters L."/>
            <person name="Mikhailova N."/>
            <person name="Lu M."/>
            <person name="Saunders E."/>
            <person name="Han C."/>
            <person name="Tapia R."/>
            <person name="Land M."/>
            <person name="Hauser L."/>
            <person name="Kyrpides N."/>
            <person name="Ivanova N."/>
            <person name="Pagani I."/>
            <person name="Nazina T."/>
            <person name="Ivanova A."/>
            <person name="Parshina S."/>
            <person name="Kuever J."/>
            <person name="Muyzer G."/>
            <person name="Plugge C."/>
            <person name="Stams A."/>
            <person name="Woyke T."/>
        </authorList>
    </citation>
    <scope>NUCLEOTIDE SEQUENCE [LARGE SCALE GENOMIC DNA]</scope>
    <source>
        <strain evidence="4">DSM 6115 / VKM B-1805 / 17</strain>
    </source>
</reference>
<dbReference type="GO" id="GO:0006203">
    <property type="term" value="P:dGTP catabolic process"/>
    <property type="evidence" value="ECO:0007669"/>
    <property type="project" value="TreeGrafter"/>
</dbReference>
<dbReference type="SMART" id="SM00471">
    <property type="entry name" value="HDc"/>
    <property type="match status" value="1"/>
</dbReference>